<name>A0A1M7P438_XYLRU</name>
<dbReference type="AlphaFoldDB" id="A0A1M7P438"/>
<organism evidence="2 3">
    <name type="scientific">Xylanibacter ruminicola</name>
    <name type="common">Prevotella ruminicola</name>
    <dbReference type="NCBI Taxonomy" id="839"/>
    <lineage>
        <taxon>Bacteria</taxon>
        <taxon>Pseudomonadati</taxon>
        <taxon>Bacteroidota</taxon>
        <taxon>Bacteroidia</taxon>
        <taxon>Bacteroidales</taxon>
        <taxon>Prevotellaceae</taxon>
        <taxon>Xylanibacter</taxon>
    </lineage>
</organism>
<dbReference type="Proteomes" id="UP000184280">
    <property type="component" value="Unassembled WGS sequence"/>
</dbReference>
<feature type="chain" id="PRO_5009928596" evidence="1">
    <location>
        <begin position="21"/>
        <end position="34"/>
    </location>
</feature>
<evidence type="ECO:0000313" key="3">
    <source>
        <dbReference type="Proteomes" id="UP000184280"/>
    </source>
</evidence>
<evidence type="ECO:0000256" key="1">
    <source>
        <dbReference type="SAM" id="SignalP"/>
    </source>
</evidence>
<feature type="non-terminal residue" evidence="2">
    <location>
        <position position="34"/>
    </location>
</feature>
<reference evidence="2 3" key="1">
    <citation type="submission" date="2016-11" db="EMBL/GenBank/DDBJ databases">
        <authorList>
            <person name="Jaros S."/>
            <person name="Januszkiewicz K."/>
            <person name="Wedrychowicz H."/>
        </authorList>
    </citation>
    <scope>NUCLEOTIDE SEQUENCE [LARGE SCALE GENOMIC DNA]</scope>
    <source>
        <strain evidence="2 3">BPI-34</strain>
    </source>
</reference>
<sequence>MNKIKQLLGLLLFAPVCVLAQSTDQNYVKTETVL</sequence>
<proteinExistence type="predicted"/>
<accession>A0A1M7P438</accession>
<evidence type="ECO:0000313" key="2">
    <source>
        <dbReference type="EMBL" id="SHN11272.1"/>
    </source>
</evidence>
<protein>
    <submittedName>
        <fullName evidence="2">Uncharacterized protein</fullName>
    </submittedName>
</protein>
<keyword evidence="1" id="KW-0732">Signal</keyword>
<gene>
    <name evidence="2" type="ORF">SAMN04488494_0332</name>
</gene>
<feature type="signal peptide" evidence="1">
    <location>
        <begin position="1"/>
        <end position="20"/>
    </location>
</feature>
<dbReference type="EMBL" id="FRCJ01000017">
    <property type="protein sequence ID" value="SHN11272.1"/>
    <property type="molecule type" value="Genomic_DNA"/>
</dbReference>